<accession>A0A7X4KHY9</accession>
<dbReference type="InterPro" id="IPR050879">
    <property type="entry name" value="Acyltransferase_3"/>
</dbReference>
<keyword evidence="1" id="KW-1133">Transmembrane helix</keyword>
<dbReference type="RefSeq" id="WP_161051161.1">
    <property type="nucleotide sequence ID" value="NZ_WWCR01000020.1"/>
</dbReference>
<evidence type="ECO:0000256" key="1">
    <source>
        <dbReference type="SAM" id="Phobius"/>
    </source>
</evidence>
<feature type="transmembrane region" description="Helical" evidence="1">
    <location>
        <begin position="7"/>
        <end position="26"/>
    </location>
</feature>
<feature type="domain" description="Acyltransferase 3" evidence="2">
    <location>
        <begin position="4"/>
        <end position="304"/>
    </location>
</feature>
<dbReference type="EMBL" id="WWCR01000020">
    <property type="protein sequence ID" value="MYM74139.1"/>
    <property type="molecule type" value="Genomic_DNA"/>
</dbReference>
<feature type="transmembrane region" description="Helical" evidence="1">
    <location>
        <begin position="134"/>
        <end position="152"/>
    </location>
</feature>
<keyword evidence="3" id="KW-0808">Transferase</keyword>
<evidence type="ECO:0000313" key="4">
    <source>
        <dbReference type="Proteomes" id="UP000469734"/>
    </source>
</evidence>
<comment type="caution">
    <text evidence="3">The sequence shown here is derived from an EMBL/GenBank/DDBJ whole genome shotgun (WGS) entry which is preliminary data.</text>
</comment>
<proteinExistence type="predicted"/>
<sequence length="317" mass="35454">MINNVQVLRAFAALNVVLFHTFGQTAKYGGERSALARFFGNWGNCGVDIFFVISGFIMILTQYQHPTSALEFIKDRAKKIVPLYWSISLLFILLLIFVPSAFNQAVFSWKHALTSLLFTSRPFGYDFPILDQGWTLEYEMLFYVLFGLSLSIQRVRPLVIVPLVLLCGTMLTNLNLIVMEFVFGMAVGMVYTKGWLKQAGLPLFTTGTIAILASLFFEIDMPRVVRFGIPAFFIVLGSCYLPQVQCKPLILIGSASYSIYITQALTLPAFYKAIKFTKVPINAVGPDLITTSCVVVATLVGILVYQCYEKPVARILK</sequence>
<dbReference type="GO" id="GO:0016747">
    <property type="term" value="F:acyltransferase activity, transferring groups other than amino-acyl groups"/>
    <property type="evidence" value="ECO:0007669"/>
    <property type="project" value="InterPro"/>
</dbReference>
<dbReference type="Proteomes" id="UP000469734">
    <property type="component" value="Unassembled WGS sequence"/>
</dbReference>
<dbReference type="GO" id="GO:0016020">
    <property type="term" value="C:membrane"/>
    <property type="evidence" value="ECO:0007669"/>
    <property type="project" value="TreeGrafter"/>
</dbReference>
<evidence type="ECO:0000259" key="2">
    <source>
        <dbReference type="Pfam" id="PF01757"/>
    </source>
</evidence>
<feature type="transmembrane region" description="Helical" evidence="1">
    <location>
        <begin position="81"/>
        <end position="102"/>
    </location>
</feature>
<feature type="transmembrane region" description="Helical" evidence="1">
    <location>
        <begin position="249"/>
        <end position="271"/>
    </location>
</feature>
<feature type="transmembrane region" description="Helical" evidence="1">
    <location>
        <begin position="38"/>
        <end position="60"/>
    </location>
</feature>
<keyword evidence="3" id="KW-0012">Acyltransferase</keyword>
<keyword evidence="1" id="KW-0472">Membrane</keyword>
<dbReference type="Pfam" id="PF01757">
    <property type="entry name" value="Acyl_transf_3"/>
    <property type="match status" value="1"/>
</dbReference>
<evidence type="ECO:0000313" key="3">
    <source>
        <dbReference type="EMBL" id="MYM74139.1"/>
    </source>
</evidence>
<dbReference type="AlphaFoldDB" id="A0A7X4KHY9"/>
<reference evidence="3 4" key="1">
    <citation type="submission" date="2019-12" db="EMBL/GenBank/DDBJ databases">
        <title>Novel species isolated from a subtropical stream in China.</title>
        <authorList>
            <person name="Lu H."/>
        </authorList>
    </citation>
    <scope>NUCLEOTIDE SEQUENCE [LARGE SCALE GENOMIC DNA]</scope>
    <source>
        <strain evidence="3 4">FT134W</strain>
    </source>
</reference>
<feature type="transmembrane region" description="Helical" evidence="1">
    <location>
        <begin position="283"/>
        <end position="305"/>
    </location>
</feature>
<dbReference type="GO" id="GO:0000271">
    <property type="term" value="P:polysaccharide biosynthetic process"/>
    <property type="evidence" value="ECO:0007669"/>
    <property type="project" value="TreeGrafter"/>
</dbReference>
<feature type="transmembrane region" description="Helical" evidence="1">
    <location>
        <begin position="224"/>
        <end position="243"/>
    </location>
</feature>
<organism evidence="3 4">
    <name type="scientific">Duganella margarita</name>
    <dbReference type="NCBI Taxonomy" id="2692170"/>
    <lineage>
        <taxon>Bacteria</taxon>
        <taxon>Pseudomonadati</taxon>
        <taxon>Pseudomonadota</taxon>
        <taxon>Betaproteobacteria</taxon>
        <taxon>Burkholderiales</taxon>
        <taxon>Oxalobacteraceae</taxon>
        <taxon>Telluria group</taxon>
        <taxon>Duganella</taxon>
    </lineage>
</organism>
<feature type="transmembrane region" description="Helical" evidence="1">
    <location>
        <begin position="199"/>
        <end position="217"/>
    </location>
</feature>
<dbReference type="PANTHER" id="PTHR23028">
    <property type="entry name" value="ACETYLTRANSFERASE"/>
    <property type="match status" value="1"/>
</dbReference>
<name>A0A7X4KHY9_9BURK</name>
<dbReference type="PANTHER" id="PTHR23028:SF131">
    <property type="entry name" value="BLR2367 PROTEIN"/>
    <property type="match status" value="1"/>
</dbReference>
<dbReference type="InterPro" id="IPR002656">
    <property type="entry name" value="Acyl_transf_3_dom"/>
</dbReference>
<gene>
    <name evidence="3" type="ORF">GTP56_18300</name>
</gene>
<feature type="transmembrane region" description="Helical" evidence="1">
    <location>
        <begin position="159"/>
        <end position="187"/>
    </location>
</feature>
<protein>
    <submittedName>
        <fullName evidence="3">Acyltransferase family protein</fullName>
    </submittedName>
</protein>
<keyword evidence="1" id="KW-0812">Transmembrane</keyword>